<dbReference type="EMBL" id="KE343549">
    <property type="protein sequence ID" value="EXB34850.1"/>
    <property type="molecule type" value="Genomic_DNA"/>
</dbReference>
<dbReference type="InterPro" id="IPR036047">
    <property type="entry name" value="F-box-like_dom_sf"/>
</dbReference>
<dbReference type="SMART" id="SM00256">
    <property type="entry name" value="FBOX"/>
    <property type="match status" value="1"/>
</dbReference>
<dbReference type="Gene3D" id="1.20.1280.50">
    <property type="match status" value="1"/>
</dbReference>
<dbReference type="PROSITE" id="PS50181">
    <property type="entry name" value="FBOX"/>
    <property type="match status" value="1"/>
</dbReference>
<dbReference type="Proteomes" id="UP000030645">
    <property type="component" value="Unassembled WGS sequence"/>
</dbReference>
<organism evidence="2 3">
    <name type="scientific">Morus notabilis</name>
    <dbReference type="NCBI Taxonomy" id="981085"/>
    <lineage>
        <taxon>Eukaryota</taxon>
        <taxon>Viridiplantae</taxon>
        <taxon>Streptophyta</taxon>
        <taxon>Embryophyta</taxon>
        <taxon>Tracheophyta</taxon>
        <taxon>Spermatophyta</taxon>
        <taxon>Magnoliopsida</taxon>
        <taxon>eudicotyledons</taxon>
        <taxon>Gunneridae</taxon>
        <taxon>Pentapetalae</taxon>
        <taxon>rosids</taxon>
        <taxon>fabids</taxon>
        <taxon>Rosales</taxon>
        <taxon>Moraceae</taxon>
        <taxon>Moreae</taxon>
        <taxon>Morus</taxon>
    </lineage>
</organism>
<evidence type="ECO:0000313" key="3">
    <source>
        <dbReference type="Proteomes" id="UP000030645"/>
    </source>
</evidence>
<gene>
    <name evidence="2" type="ORF">L484_008110</name>
</gene>
<keyword evidence="3" id="KW-1185">Reference proteome</keyword>
<dbReference type="Gene3D" id="3.80.10.10">
    <property type="entry name" value="Ribonuclease Inhibitor"/>
    <property type="match status" value="1"/>
</dbReference>
<reference evidence="3" key="1">
    <citation type="submission" date="2013-01" db="EMBL/GenBank/DDBJ databases">
        <title>Draft Genome Sequence of a Mulberry Tree, Morus notabilis C.K. Schneid.</title>
        <authorList>
            <person name="He N."/>
            <person name="Zhao S."/>
        </authorList>
    </citation>
    <scope>NUCLEOTIDE SEQUENCE</scope>
</reference>
<dbReference type="Pfam" id="PF23622">
    <property type="entry name" value="LRR_At1g61320_AtMIF1"/>
    <property type="match status" value="1"/>
</dbReference>
<dbReference type="OrthoDB" id="1139140at2759"/>
<dbReference type="InterPro" id="IPR032675">
    <property type="entry name" value="LRR_dom_sf"/>
</dbReference>
<dbReference type="KEGG" id="mnt:21391490"/>
<evidence type="ECO:0000313" key="2">
    <source>
        <dbReference type="EMBL" id="EXB34850.1"/>
    </source>
</evidence>
<name>W9QQD8_9ROSA</name>
<dbReference type="InterPro" id="IPR055357">
    <property type="entry name" value="LRR_At1g61320_AtMIF1"/>
</dbReference>
<sequence>MDREKDKVDRFSNLPDFILHHILSFLPRNDANRKCVLSKRWYSIWESFPIFDFEERDPDKASGLMNVVEKSLNCFIEKKLRMQRFRLFVILRDHQLFSMIDRWMALVLDHGVREMLLNVNVHSGGLFRYDHFYPLPGTAFVTVSSKFYSLQKLKMDGIIISENIMRNIVRNCPNLEYFFLWGFRGLKTLEISKLDKLAIVIIGVRSNGGGELERVYIDAPNLKKFSLKTYYARELPRNINLTGINLTSCHLLKTLHLSKCGITDDSFHSHLSRFSLLEDLEISDCRMLRRIKISVQRLKGLRLGGCEKIEMIEIDAPILSSFRYKACNMPVLFSKNIPCPMEISYSMHTRGRQVISSWFLDLRKFLGASPQRKHFKLMHNESEVSFDLEELEEVEISPVFQVDYLELVSYSLKEDLDCGSLIDGLLWSCHPKTIFVPSDSVFLINCIKVLCEKLLDKEQPECCTSSRVKCWRHELRGAKIEMFRGIKDVQVLDFPHLLESLSSLTEDHQVHFKLEWNF</sequence>
<accession>W9QQD8</accession>
<dbReference type="PANTHER" id="PTHR34145:SF28">
    <property type="entry name" value="F-BOX DOMAIN-CONTAINING PROTEIN"/>
    <property type="match status" value="1"/>
</dbReference>
<dbReference type="InterPro" id="IPR053772">
    <property type="entry name" value="At1g61320/At1g61330-like"/>
</dbReference>
<protein>
    <submittedName>
        <fullName evidence="2">Putative F-box/LRR-repeat protein</fullName>
    </submittedName>
</protein>
<dbReference type="PANTHER" id="PTHR34145">
    <property type="entry name" value="OS02G0105600 PROTEIN"/>
    <property type="match status" value="1"/>
</dbReference>
<evidence type="ECO:0000259" key="1">
    <source>
        <dbReference type="PROSITE" id="PS50181"/>
    </source>
</evidence>
<dbReference type="SUPFAM" id="SSF81383">
    <property type="entry name" value="F-box domain"/>
    <property type="match status" value="1"/>
</dbReference>
<dbReference type="InterPro" id="IPR053781">
    <property type="entry name" value="F-box_AtFBL13-like"/>
</dbReference>
<dbReference type="Pfam" id="PF00646">
    <property type="entry name" value="F-box"/>
    <property type="match status" value="1"/>
</dbReference>
<dbReference type="AlphaFoldDB" id="W9QQD8"/>
<dbReference type="eggNOG" id="ENOG502S269">
    <property type="taxonomic scope" value="Eukaryota"/>
</dbReference>
<proteinExistence type="predicted"/>
<feature type="domain" description="F-box" evidence="1">
    <location>
        <begin position="8"/>
        <end position="56"/>
    </location>
</feature>
<dbReference type="STRING" id="981085.W9QQD8"/>
<dbReference type="SUPFAM" id="SSF52047">
    <property type="entry name" value="RNI-like"/>
    <property type="match status" value="1"/>
</dbReference>
<dbReference type="InterPro" id="IPR001810">
    <property type="entry name" value="F-box_dom"/>
</dbReference>
<dbReference type="CDD" id="cd22160">
    <property type="entry name" value="F-box_AtFBL13-like"/>
    <property type="match status" value="1"/>
</dbReference>